<dbReference type="CDD" id="cd07814">
    <property type="entry name" value="SRPBCC_CalC_Aha1-like"/>
    <property type="match status" value="1"/>
</dbReference>
<dbReference type="InterPro" id="IPR023393">
    <property type="entry name" value="START-like_dom_sf"/>
</dbReference>
<comment type="similarity">
    <text evidence="1">Belongs to the AHA1 family.</text>
</comment>
<evidence type="ECO:0000313" key="3">
    <source>
        <dbReference type="EMBL" id="MBB6430106.1"/>
    </source>
</evidence>
<gene>
    <name evidence="3" type="ORF">HNQ40_001912</name>
</gene>
<organism evidence="3 4">
    <name type="scientific">Algisphaera agarilytica</name>
    <dbReference type="NCBI Taxonomy" id="1385975"/>
    <lineage>
        <taxon>Bacteria</taxon>
        <taxon>Pseudomonadati</taxon>
        <taxon>Planctomycetota</taxon>
        <taxon>Phycisphaerae</taxon>
        <taxon>Phycisphaerales</taxon>
        <taxon>Phycisphaeraceae</taxon>
        <taxon>Algisphaera</taxon>
    </lineage>
</organism>
<dbReference type="Proteomes" id="UP000541810">
    <property type="component" value="Unassembled WGS sequence"/>
</dbReference>
<name>A0A7X0H6A7_9BACT</name>
<dbReference type="Pfam" id="PF08327">
    <property type="entry name" value="AHSA1"/>
    <property type="match status" value="1"/>
</dbReference>
<evidence type="ECO:0000259" key="2">
    <source>
        <dbReference type="Pfam" id="PF08327"/>
    </source>
</evidence>
<protein>
    <submittedName>
        <fullName evidence="3">Uncharacterized protein YndB with AHSA1/START domain</fullName>
    </submittedName>
</protein>
<dbReference type="AlphaFoldDB" id="A0A7X0H6A7"/>
<evidence type="ECO:0000256" key="1">
    <source>
        <dbReference type="ARBA" id="ARBA00006817"/>
    </source>
</evidence>
<dbReference type="Gene3D" id="3.30.530.20">
    <property type="match status" value="1"/>
</dbReference>
<proteinExistence type="inferred from homology"/>
<feature type="domain" description="Activator of Hsp90 ATPase homologue 1/2-like C-terminal" evidence="2">
    <location>
        <begin position="20"/>
        <end position="152"/>
    </location>
</feature>
<comment type="caution">
    <text evidence="3">The sequence shown here is derived from an EMBL/GenBank/DDBJ whole genome shotgun (WGS) entry which is preliminary data.</text>
</comment>
<evidence type="ECO:0000313" key="4">
    <source>
        <dbReference type="Proteomes" id="UP000541810"/>
    </source>
</evidence>
<dbReference type="RefSeq" id="WP_184677645.1">
    <property type="nucleotide sequence ID" value="NZ_JACHGY010000001.1"/>
</dbReference>
<accession>A0A7X0H6A7</accession>
<dbReference type="InterPro" id="IPR013538">
    <property type="entry name" value="ASHA1/2-like_C"/>
</dbReference>
<reference evidence="3 4" key="1">
    <citation type="submission" date="2020-08" db="EMBL/GenBank/DDBJ databases">
        <title>Genomic Encyclopedia of Type Strains, Phase IV (KMG-IV): sequencing the most valuable type-strain genomes for metagenomic binning, comparative biology and taxonomic classification.</title>
        <authorList>
            <person name="Goeker M."/>
        </authorList>
    </citation>
    <scope>NUCLEOTIDE SEQUENCE [LARGE SCALE GENOMIC DNA]</scope>
    <source>
        <strain evidence="3 4">DSM 103725</strain>
    </source>
</reference>
<keyword evidence="4" id="KW-1185">Reference proteome</keyword>
<dbReference type="EMBL" id="JACHGY010000001">
    <property type="protein sequence ID" value="MBB6430106.1"/>
    <property type="molecule type" value="Genomic_DNA"/>
</dbReference>
<sequence>MTSSPTQPSAMIRLHKHVQASPARVFEALTTAEQYTHWFAPDPNVTCGEVLIEPRVGGRFRFEMVTPDGSKHVGVGTFTEVIENQKISYTWSWESQPDFGANSQVTWELFETENHYAPGEPATEIVLTHDKLHTSAERSEHTGGWWQCLRALGYHVRGVDPREAIYGKPAANAS</sequence>
<dbReference type="SUPFAM" id="SSF55961">
    <property type="entry name" value="Bet v1-like"/>
    <property type="match status" value="1"/>
</dbReference>